<feature type="domain" description="Insertion element IS150 protein InsJ-like helix-turn-helix" evidence="1">
    <location>
        <begin position="45"/>
        <end position="78"/>
    </location>
</feature>
<name>A0ABU3JP50_9ACTN</name>
<dbReference type="EMBL" id="JASKMA010000006">
    <property type="protein sequence ID" value="MDT6983727.1"/>
    <property type="molecule type" value="Genomic_DNA"/>
</dbReference>
<evidence type="ECO:0000313" key="2">
    <source>
        <dbReference type="EMBL" id="MDT6983727.1"/>
    </source>
</evidence>
<dbReference type="Proteomes" id="UP001249760">
    <property type="component" value="Unassembled WGS sequence"/>
</dbReference>
<keyword evidence="3" id="KW-1185">Reference proteome</keyword>
<protein>
    <submittedName>
        <fullName evidence="2">Sigma factor-like helix-turn-helix DNA-binding protein</fullName>
    </submittedName>
</protein>
<proteinExistence type="predicted"/>
<dbReference type="Pfam" id="PF13518">
    <property type="entry name" value="HTH_28"/>
    <property type="match status" value="1"/>
</dbReference>
<accession>A0ABU3JP50</accession>
<dbReference type="SUPFAM" id="SSF88659">
    <property type="entry name" value="Sigma3 and sigma4 domains of RNA polymerase sigma factors"/>
    <property type="match status" value="1"/>
</dbReference>
<organism evidence="2 3">
    <name type="scientific">Streptomyces lusitanus</name>
    <dbReference type="NCBI Taxonomy" id="68232"/>
    <lineage>
        <taxon>Bacteria</taxon>
        <taxon>Bacillati</taxon>
        <taxon>Actinomycetota</taxon>
        <taxon>Actinomycetes</taxon>
        <taxon>Kitasatosporales</taxon>
        <taxon>Streptomycetaceae</taxon>
        <taxon>Streptomyces</taxon>
    </lineage>
</organism>
<reference evidence="2 3" key="1">
    <citation type="submission" date="2023-05" db="EMBL/GenBank/DDBJ databases">
        <title>Streptomyces fuscus sp. nov., a brown-black pigment producing actinomyces isolated from dry sand of Sea duck farm.</title>
        <authorList>
            <person name="Xie J."/>
            <person name="Shen N."/>
        </authorList>
    </citation>
    <scope>NUCLEOTIDE SEQUENCE [LARGE SCALE GENOMIC DNA]</scope>
    <source>
        <strain evidence="2 3">CGMCC 4.1745</strain>
    </source>
</reference>
<dbReference type="InterPro" id="IPR055247">
    <property type="entry name" value="InsJ-like_HTH"/>
</dbReference>
<gene>
    <name evidence="2" type="ORF">QNO04_09655</name>
</gene>
<evidence type="ECO:0000259" key="1">
    <source>
        <dbReference type="Pfam" id="PF13518"/>
    </source>
</evidence>
<sequence length="91" mass="10073">MTDRAKEVQRVLDAIDALAANEPPASRARQLTELLGEVQARVRQERKQAVREMHDSGLTYRQIAAELGISFGRVRQILAEDTEPTEGTADG</sequence>
<evidence type="ECO:0000313" key="3">
    <source>
        <dbReference type="Proteomes" id="UP001249760"/>
    </source>
</evidence>
<dbReference type="RefSeq" id="WP_395180766.1">
    <property type="nucleotide sequence ID" value="NZ_JASKMA010000006.1"/>
</dbReference>
<dbReference type="InterPro" id="IPR013324">
    <property type="entry name" value="RNA_pol_sigma_r3/r4-like"/>
</dbReference>
<comment type="caution">
    <text evidence="2">The sequence shown here is derived from an EMBL/GenBank/DDBJ whole genome shotgun (WGS) entry which is preliminary data.</text>
</comment>
<dbReference type="Gene3D" id="1.10.10.60">
    <property type="entry name" value="Homeodomain-like"/>
    <property type="match status" value="1"/>
</dbReference>